<evidence type="ECO:0000313" key="2">
    <source>
        <dbReference type="EMBL" id="SEG87619.1"/>
    </source>
</evidence>
<feature type="transmembrane region" description="Helical" evidence="1">
    <location>
        <begin position="860"/>
        <end position="879"/>
    </location>
</feature>
<feature type="transmembrane region" description="Helical" evidence="1">
    <location>
        <begin position="371"/>
        <end position="396"/>
    </location>
</feature>
<feature type="transmembrane region" description="Helical" evidence="1">
    <location>
        <begin position="630"/>
        <end position="654"/>
    </location>
</feature>
<name>A0A1H6DQP4_9ACTN</name>
<evidence type="ECO:0000256" key="1">
    <source>
        <dbReference type="SAM" id="Phobius"/>
    </source>
</evidence>
<organism evidence="2 3">
    <name type="scientific">Actinacidiphila yanglinensis</name>
    <dbReference type="NCBI Taxonomy" id="310779"/>
    <lineage>
        <taxon>Bacteria</taxon>
        <taxon>Bacillati</taxon>
        <taxon>Actinomycetota</taxon>
        <taxon>Actinomycetes</taxon>
        <taxon>Kitasatosporales</taxon>
        <taxon>Streptomycetaceae</taxon>
        <taxon>Actinacidiphila</taxon>
    </lineage>
</organism>
<proteinExistence type="predicted"/>
<sequence length="1007" mass="97148">MGGGGGARGCGGGRGPSVRVGLGRLGGGWWRGFFSRFVAWGAHVPCGPGWCGGVLCSGLLVVSFLWPPRVSFCAVAGRVAPVGGAFACWRGVRGAGGVFSLACGSGGCGACRVGGVQGGGGSWRGGCAAVRGFVVGLVLVAALSLGWGWRVGSWGGAWRGRGALGSSVVRGVGGPAVVVVAVGVGVVGAGGGAGRGCGCRGRSGVWGWRGVVLPCVAAFGFSVFSCGVEGSDRVGVAWGGLRCFFQFVGVSRGVVLCLVGRVVVSVAWLLEPGGVLVGWPVPVGRALGVGVVVGGFGAGGRGRLCGVWWGGSGGGCFWGRGLVAVGVFLGLALGGSGLGGACAAGRVAVLFLCCGVRGRCAFGVGSVRVGWVAFLGVGGGAVRFVGGFLFCAVGAWGVVPRGGRWGCAAGVVGAAGAGWGVRCLVAVLFEGDSAVVCRDCVGCFRVVVAFVCRGCGRELGRWAGGGRGPVEVVSGYVVAGFVLVGRCDGGVLVRVGVRFRVVLLPWVCGVGWGGSGRGCGLGVVAGWVGAGAVDVVVGAVLGAAGRVVVGGGQVGAADRLGGVRRERAGGVGVEAVVGAVGVAVAGRVEGGVAVRVGGLGGGRRVGWVGVACCGRGGPAVRVVLAGGGGVVAGGVVGVGVAGVLVGLVLGVGVVVPEVAVLLGVVPAGHPVLVGGVVVVGVGGAAGALLVAAAGAVVVGLGVVGGVAGGPVVVGGGVVEGLLRLSVVVGVGVVVGLRERVGGVQGGGGQGGGGRRRVAVGGPDRGVGGGCGRAGCLFAPVGVGGSVGGGLAVGLLAVCRSWVRSVAGLCGVCGVSRFAVGSPAVAALLVGVSGSWLGWAGCGGFGVLAAGGAVAWCCRPVVSLGGFFLGCLVVSSAAAVRLSAPLCSVMVSLLSGLLGLWLGARRRPVRALGGCVSLLLGSLFLVSPGPSPAWSSSRVWGRCSARRSCWLSRSRCSSALVSDPLVSSCFSGWARGLSRLSWLCSSPRACCLFVGGVCSGCSSWPVGL</sequence>
<gene>
    <name evidence="2" type="ORF">SAMN05216223_118129</name>
</gene>
<feature type="transmembrane region" description="Helical" evidence="1">
    <location>
        <begin position="835"/>
        <end position="855"/>
    </location>
</feature>
<evidence type="ECO:0000313" key="3">
    <source>
        <dbReference type="Proteomes" id="UP000236754"/>
    </source>
</evidence>
<feature type="transmembrane region" description="Helical" evidence="1">
    <location>
        <begin position="805"/>
        <end position="829"/>
    </location>
</feature>
<keyword evidence="1" id="KW-0812">Transmembrane</keyword>
<feature type="transmembrane region" description="Helical" evidence="1">
    <location>
        <begin position="244"/>
        <end position="270"/>
    </location>
</feature>
<dbReference type="Proteomes" id="UP000236754">
    <property type="component" value="Unassembled WGS sequence"/>
</dbReference>
<accession>A0A1H6DQP4</accession>
<feature type="transmembrane region" description="Helical" evidence="1">
    <location>
        <begin position="317"/>
        <end position="335"/>
    </location>
</feature>
<feature type="transmembrane region" description="Helical" evidence="1">
    <location>
        <begin position="206"/>
        <end position="224"/>
    </location>
</feature>
<keyword evidence="1" id="KW-1133">Transmembrane helix</keyword>
<dbReference type="EMBL" id="FNVU01000018">
    <property type="protein sequence ID" value="SEG87619.1"/>
    <property type="molecule type" value="Genomic_DNA"/>
</dbReference>
<keyword evidence="3" id="KW-1185">Reference proteome</keyword>
<feature type="transmembrane region" description="Helical" evidence="1">
    <location>
        <begin position="172"/>
        <end position="194"/>
    </location>
</feature>
<dbReference type="AlphaFoldDB" id="A0A1H6DQP4"/>
<feature type="transmembrane region" description="Helical" evidence="1">
    <location>
        <begin position="132"/>
        <end position="152"/>
    </location>
</feature>
<protein>
    <submittedName>
        <fullName evidence="2">Uncharacterized protein</fullName>
    </submittedName>
</protein>
<feature type="transmembrane region" description="Helical" evidence="1">
    <location>
        <begin position="885"/>
        <end position="903"/>
    </location>
</feature>
<feature type="transmembrane region" description="Helical" evidence="1">
    <location>
        <begin position="776"/>
        <end position="798"/>
    </location>
</feature>
<feature type="transmembrane region" description="Helical" evidence="1">
    <location>
        <begin position="277"/>
        <end position="297"/>
    </location>
</feature>
<feature type="transmembrane region" description="Helical" evidence="1">
    <location>
        <begin position="688"/>
        <end position="713"/>
    </location>
</feature>
<keyword evidence="1" id="KW-0472">Membrane</keyword>
<reference evidence="2 3" key="1">
    <citation type="submission" date="2016-10" db="EMBL/GenBank/DDBJ databases">
        <authorList>
            <person name="de Groot N.N."/>
        </authorList>
    </citation>
    <scope>NUCLEOTIDE SEQUENCE [LARGE SCALE GENOMIC DNA]</scope>
    <source>
        <strain evidence="2 3">CGMCC 4.2023</strain>
    </source>
</reference>
<feature type="transmembrane region" description="Helical" evidence="1">
    <location>
        <begin position="660"/>
        <end position="681"/>
    </location>
</feature>